<keyword evidence="3" id="KW-1185">Reference proteome</keyword>
<accession>A0A9D4CYR6</accession>
<comment type="caution">
    <text evidence="2">The sequence shown here is derived from an EMBL/GenBank/DDBJ whole genome shotgun (WGS) entry which is preliminary data.</text>
</comment>
<proteinExistence type="predicted"/>
<gene>
    <name evidence="2" type="ORF">DPMN_042522</name>
</gene>
<dbReference type="Proteomes" id="UP000828390">
    <property type="component" value="Unassembled WGS sequence"/>
</dbReference>
<name>A0A9D4CYR6_DREPO</name>
<protein>
    <submittedName>
        <fullName evidence="2">Uncharacterized protein</fullName>
    </submittedName>
</protein>
<dbReference type="EMBL" id="JAIWYP010000011">
    <property type="protein sequence ID" value="KAH3735961.1"/>
    <property type="molecule type" value="Genomic_DNA"/>
</dbReference>
<keyword evidence="1" id="KW-0175">Coiled coil</keyword>
<evidence type="ECO:0000256" key="1">
    <source>
        <dbReference type="SAM" id="Coils"/>
    </source>
</evidence>
<reference evidence="2" key="1">
    <citation type="journal article" date="2019" name="bioRxiv">
        <title>The Genome of the Zebra Mussel, Dreissena polymorpha: A Resource for Invasive Species Research.</title>
        <authorList>
            <person name="McCartney M.A."/>
            <person name="Auch B."/>
            <person name="Kono T."/>
            <person name="Mallez S."/>
            <person name="Zhang Y."/>
            <person name="Obille A."/>
            <person name="Becker A."/>
            <person name="Abrahante J.E."/>
            <person name="Garbe J."/>
            <person name="Badalamenti J.P."/>
            <person name="Herman A."/>
            <person name="Mangelson H."/>
            <person name="Liachko I."/>
            <person name="Sullivan S."/>
            <person name="Sone E.D."/>
            <person name="Koren S."/>
            <person name="Silverstein K.A.T."/>
            <person name="Beckman K.B."/>
            <person name="Gohl D.M."/>
        </authorList>
    </citation>
    <scope>NUCLEOTIDE SEQUENCE</scope>
    <source>
        <strain evidence="2">Duluth1</strain>
        <tissue evidence="2">Whole animal</tissue>
    </source>
</reference>
<feature type="coiled-coil region" evidence="1">
    <location>
        <begin position="27"/>
        <end position="61"/>
    </location>
</feature>
<sequence length="139" mass="16441">MMKDDSCLEKMIENIVVKMKNSLLHRIELLEAKLFERESENVNLKKELDKLQTELQTEKVTNSEKLSKEKYNNREALYELEQYTRINNVVFHGLKDTDKNETAEQTMRLLTDAVNQHTGIQLCRTDIDYGHRLGYFEND</sequence>
<dbReference type="AlphaFoldDB" id="A0A9D4CYR6"/>
<reference evidence="2" key="2">
    <citation type="submission" date="2020-11" db="EMBL/GenBank/DDBJ databases">
        <authorList>
            <person name="McCartney M.A."/>
            <person name="Auch B."/>
            <person name="Kono T."/>
            <person name="Mallez S."/>
            <person name="Becker A."/>
            <person name="Gohl D.M."/>
            <person name="Silverstein K.A.T."/>
            <person name="Koren S."/>
            <person name="Bechman K.B."/>
            <person name="Herman A."/>
            <person name="Abrahante J.E."/>
            <person name="Garbe J."/>
        </authorList>
    </citation>
    <scope>NUCLEOTIDE SEQUENCE</scope>
    <source>
        <strain evidence="2">Duluth1</strain>
        <tissue evidence="2">Whole animal</tissue>
    </source>
</reference>
<evidence type="ECO:0000313" key="3">
    <source>
        <dbReference type="Proteomes" id="UP000828390"/>
    </source>
</evidence>
<evidence type="ECO:0000313" key="2">
    <source>
        <dbReference type="EMBL" id="KAH3735961.1"/>
    </source>
</evidence>
<organism evidence="2 3">
    <name type="scientific">Dreissena polymorpha</name>
    <name type="common">Zebra mussel</name>
    <name type="synonym">Mytilus polymorpha</name>
    <dbReference type="NCBI Taxonomy" id="45954"/>
    <lineage>
        <taxon>Eukaryota</taxon>
        <taxon>Metazoa</taxon>
        <taxon>Spiralia</taxon>
        <taxon>Lophotrochozoa</taxon>
        <taxon>Mollusca</taxon>
        <taxon>Bivalvia</taxon>
        <taxon>Autobranchia</taxon>
        <taxon>Heteroconchia</taxon>
        <taxon>Euheterodonta</taxon>
        <taxon>Imparidentia</taxon>
        <taxon>Neoheterodontei</taxon>
        <taxon>Myida</taxon>
        <taxon>Dreissenoidea</taxon>
        <taxon>Dreissenidae</taxon>
        <taxon>Dreissena</taxon>
    </lineage>
</organism>